<keyword evidence="2" id="KW-0732">Signal</keyword>
<evidence type="ECO:0000313" key="3">
    <source>
        <dbReference type="EMBL" id="CAD9609758.1"/>
    </source>
</evidence>
<feature type="region of interest" description="Disordered" evidence="1">
    <location>
        <begin position="206"/>
        <end position="228"/>
    </location>
</feature>
<accession>A0A7S2PNG4</accession>
<feature type="region of interest" description="Disordered" evidence="1">
    <location>
        <begin position="47"/>
        <end position="73"/>
    </location>
</feature>
<proteinExistence type="predicted"/>
<organism evidence="3">
    <name type="scientific">Skeletonema marinoi</name>
    <dbReference type="NCBI Taxonomy" id="267567"/>
    <lineage>
        <taxon>Eukaryota</taxon>
        <taxon>Sar</taxon>
        <taxon>Stramenopiles</taxon>
        <taxon>Ochrophyta</taxon>
        <taxon>Bacillariophyta</taxon>
        <taxon>Coscinodiscophyceae</taxon>
        <taxon>Thalassiosirophycidae</taxon>
        <taxon>Thalassiosirales</taxon>
        <taxon>Skeletonemataceae</taxon>
        <taxon>Skeletonema</taxon>
        <taxon>Skeletonema marinoi-dohrnii complex</taxon>
    </lineage>
</organism>
<dbReference type="AlphaFoldDB" id="A0A7S2PNG4"/>
<sequence>MKLYRVALLLSLLSNEASAFSTISTRQQSLTHHVTSSNCYRPSSLLMAGTKRRRRKDSSIVAPSPSDELPDFEDAEDDDFIADELPLEASTTSATPAAASTVVTTKRPTQLKKGSGLNSQLAEELGGNVDGLAEDLILESMRGKAGGDKWQPPQSIKDTLADRSLEKLMNFDKMIEQDGGAPDARIDLPEFDDVIARRKARLGEEDGAQQFTAASTSTEINSSGMGKKAARDAQRKAAAVQREAEIEAEKSPFEGVNILKLLENGAWVGIGLLVLWEFYINSPFFDRALPLIPVVYDDVPPGM</sequence>
<protein>
    <submittedName>
        <fullName evidence="3">Uncharacterized protein</fullName>
    </submittedName>
</protein>
<feature type="signal peptide" evidence="2">
    <location>
        <begin position="1"/>
        <end position="19"/>
    </location>
</feature>
<dbReference type="EMBL" id="HBGZ01018563">
    <property type="protein sequence ID" value="CAD9609758.1"/>
    <property type="molecule type" value="Transcribed_RNA"/>
</dbReference>
<name>A0A7S2PNG4_9STRA</name>
<evidence type="ECO:0000256" key="2">
    <source>
        <dbReference type="SAM" id="SignalP"/>
    </source>
</evidence>
<gene>
    <name evidence="3" type="ORF">SMAR0320_LOCUS13342</name>
</gene>
<feature type="compositionally biased region" description="Polar residues" evidence="1">
    <location>
        <begin position="209"/>
        <end position="224"/>
    </location>
</feature>
<reference evidence="3" key="1">
    <citation type="submission" date="2021-01" db="EMBL/GenBank/DDBJ databases">
        <authorList>
            <person name="Corre E."/>
            <person name="Pelletier E."/>
            <person name="Niang G."/>
            <person name="Scheremetjew M."/>
            <person name="Finn R."/>
            <person name="Kale V."/>
            <person name="Holt S."/>
            <person name="Cochrane G."/>
            <person name="Meng A."/>
            <person name="Brown T."/>
            <person name="Cohen L."/>
        </authorList>
    </citation>
    <scope>NUCLEOTIDE SEQUENCE</scope>
    <source>
        <strain evidence="3">SM1012Den-03</strain>
    </source>
</reference>
<evidence type="ECO:0000256" key="1">
    <source>
        <dbReference type="SAM" id="MobiDB-lite"/>
    </source>
</evidence>
<feature type="chain" id="PRO_5031208905" evidence="2">
    <location>
        <begin position="20"/>
        <end position="303"/>
    </location>
</feature>